<gene>
    <name evidence="6" type="ORF">IC621_10250</name>
</gene>
<feature type="transmembrane region" description="Helical" evidence="5">
    <location>
        <begin position="93"/>
        <end position="113"/>
    </location>
</feature>
<evidence type="ECO:0000313" key="6">
    <source>
        <dbReference type="EMBL" id="MBD1380611.1"/>
    </source>
</evidence>
<dbReference type="Pfam" id="PF07457">
    <property type="entry name" value="DUF1516"/>
    <property type="match status" value="1"/>
</dbReference>
<comment type="caution">
    <text evidence="6">The sequence shown here is derived from an EMBL/GenBank/DDBJ whole genome shotgun (WGS) entry which is preliminary data.</text>
</comment>
<dbReference type="HAMAP" id="MF_01536">
    <property type="entry name" value="UPF0344"/>
    <property type="match status" value="1"/>
</dbReference>
<evidence type="ECO:0000256" key="1">
    <source>
        <dbReference type="ARBA" id="ARBA00022475"/>
    </source>
</evidence>
<feature type="transmembrane region" description="Helical" evidence="5">
    <location>
        <begin position="6"/>
        <end position="25"/>
    </location>
</feature>
<evidence type="ECO:0000256" key="4">
    <source>
        <dbReference type="ARBA" id="ARBA00023136"/>
    </source>
</evidence>
<feature type="transmembrane region" description="Helical" evidence="5">
    <location>
        <begin position="63"/>
        <end position="81"/>
    </location>
</feature>
<name>A0A926RX47_9BACI</name>
<comment type="subcellular location">
    <subcellularLocation>
        <location evidence="5">Cell membrane</location>
        <topology evidence="5">Multi-pass membrane protein</topology>
    </subcellularLocation>
</comment>
<proteinExistence type="inferred from homology"/>
<dbReference type="Proteomes" id="UP000626844">
    <property type="component" value="Unassembled WGS sequence"/>
</dbReference>
<dbReference type="AlphaFoldDB" id="A0A926RX47"/>
<organism evidence="6 7">
    <name type="scientific">Metabacillus arenae</name>
    <dbReference type="NCBI Taxonomy" id="2771434"/>
    <lineage>
        <taxon>Bacteria</taxon>
        <taxon>Bacillati</taxon>
        <taxon>Bacillota</taxon>
        <taxon>Bacilli</taxon>
        <taxon>Bacillales</taxon>
        <taxon>Bacillaceae</taxon>
        <taxon>Metabacillus</taxon>
    </lineage>
</organism>
<dbReference type="NCBIfam" id="NF010196">
    <property type="entry name" value="PRK13673.1-3"/>
    <property type="match status" value="1"/>
</dbReference>
<sequence>MTHAHITSWLLAIILFFVTNAMMNAGKEKPAKILHMILRVLYILIIVTGVQIVLGLFQISGEYIGKIVFGLWTVVMMELILVRNKKGKSTKAFWIQFVIVLILTLLLGFRLPLGFQFF</sequence>
<keyword evidence="3 5" id="KW-1133">Transmembrane helix</keyword>
<evidence type="ECO:0000256" key="5">
    <source>
        <dbReference type="HAMAP-Rule" id="MF_01536"/>
    </source>
</evidence>
<comment type="similarity">
    <text evidence="5">Belongs to the UPF0344 family.</text>
</comment>
<dbReference type="GO" id="GO:0005886">
    <property type="term" value="C:plasma membrane"/>
    <property type="evidence" value="ECO:0007669"/>
    <property type="project" value="UniProtKB-SubCell"/>
</dbReference>
<dbReference type="NCBIfam" id="NF010198">
    <property type="entry name" value="PRK13673.1-5"/>
    <property type="match status" value="1"/>
</dbReference>
<dbReference type="RefSeq" id="WP_191158208.1">
    <property type="nucleotide sequence ID" value="NZ_JACXAI010000011.1"/>
</dbReference>
<dbReference type="InterPro" id="IPR010899">
    <property type="entry name" value="UPF0344"/>
</dbReference>
<dbReference type="EMBL" id="JACXAI010000011">
    <property type="protein sequence ID" value="MBD1380611.1"/>
    <property type="molecule type" value="Genomic_DNA"/>
</dbReference>
<protein>
    <recommendedName>
        <fullName evidence="5">UPF0344 protein IC621_10250</fullName>
    </recommendedName>
</protein>
<evidence type="ECO:0000256" key="3">
    <source>
        <dbReference type="ARBA" id="ARBA00022989"/>
    </source>
</evidence>
<keyword evidence="4 5" id="KW-0472">Membrane</keyword>
<accession>A0A926RX47</accession>
<evidence type="ECO:0000256" key="2">
    <source>
        <dbReference type="ARBA" id="ARBA00022692"/>
    </source>
</evidence>
<evidence type="ECO:0000313" key="7">
    <source>
        <dbReference type="Proteomes" id="UP000626844"/>
    </source>
</evidence>
<keyword evidence="2 5" id="KW-0812">Transmembrane</keyword>
<keyword evidence="1 5" id="KW-1003">Cell membrane</keyword>
<reference evidence="6" key="1">
    <citation type="submission" date="2020-09" db="EMBL/GenBank/DDBJ databases">
        <title>A novel bacterium of genus Bacillus, isolated from South China Sea.</title>
        <authorList>
            <person name="Huang H."/>
            <person name="Mo K."/>
            <person name="Hu Y."/>
        </authorList>
    </citation>
    <scope>NUCLEOTIDE SEQUENCE</scope>
    <source>
        <strain evidence="6">IB182487</strain>
    </source>
</reference>
<keyword evidence="7" id="KW-1185">Reference proteome</keyword>
<feature type="transmembrane region" description="Helical" evidence="5">
    <location>
        <begin position="37"/>
        <end position="57"/>
    </location>
</feature>